<accession>A0A2P4YGX3</accession>
<evidence type="ECO:0000259" key="2">
    <source>
        <dbReference type="Pfam" id="PF03732"/>
    </source>
</evidence>
<keyword evidence="4" id="KW-1185">Reference proteome</keyword>
<name>A0A2P4YGX3_9STRA</name>
<sequence>MVDKQQQLLEAMNKREVKIEGIRLPQFFGKMGESVELYFEQLAQYFEAKNIDWQNEEQSTRILAITTANFKGNAAAWYKLNKREIKDMQDLMYKLTDEFVPPDLQERLRDQLYALKQSNCSNLEEYISRFREAIMQVTEMSELDQITYFTRGLVSPTREEVQYRRCRTVSQAMKIALEYDRSHHVRGKNYRPPVFSQDRSRAHSTNHSNQQQQPQHSRSQENEPEPMEIDSGNTARNLVISSSSVTS</sequence>
<evidence type="ECO:0000313" key="3">
    <source>
        <dbReference type="EMBL" id="POM77060.1"/>
    </source>
</evidence>
<dbReference type="InterPro" id="IPR005162">
    <property type="entry name" value="Retrotrans_gag_dom"/>
</dbReference>
<feature type="compositionally biased region" description="Low complexity" evidence="1">
    <location>
        <begin position="203"/>
        <end position="217"/>
    </location>
</feature>
<feature type="region of interest" description="Disordered" evidence="1">
    <location>
        <begin position="186"/>
        <end position="247"/>
    </location>
</feature>
<comment type="caution">
    <text evidence="3">The sequence shown here is derived from an EMBL/GenBank/DDBJ whole genome shotgun (WGS) entry which is preliminary data.</text>
</comment>
<dbReference type="OrthoDB" id="77494at2759"/>
<dbReference type="Pfam" id="PF03732">
    <property type="entry name" value="Retrotrans_gag"/>
    <property type="match status" value="1"/>
</dbReference>
<gene>
    <name evidence="3" type="ORF">PHPALM_5616</name>
</gene>
<feature type="domain" description="Retrotransposon gag" evidence="2">
    <location>
        <begin position="66"/>
        <end position="153"/>
    </location>
</feature>
<proteinExistence type="predicted"/>
<dbReference type="AlphaFoldDB" id="A0A2P4YGX3"/>
<protein>
    <recommendedName>
        <fullName evidence="2">Retrotransposon gag domain-containing protein</fullName>
    </recommendedName>
</protein>
<evidence type="ECO:0000256" key="1">
    <source>
        <dbReference type="SAM" id="MobiDB-lite"/>
    </source>
</evidence>
<evidence type="ECO:0000313" key="4">
    <source>
        <dbReference type="Proteomes" id="UP000237271"/>
    </source>
</evidence>
<dbReference type="Proteomes" id="UP000237271">
    <property type="component" value="Unassembled WGS sequence"/>
</dbReference>
<reference evidence="3 4" key="1">
    <citation type="journal article" date="2017" name="Genome Biol. Evol.">
        <title>Phytophthora megakarya and P. palmivora, closely related causal agents of cacao black pod rot, underwent increases in genome sizes and gene numbers by different mechanisms.</title>
        <authorList>
            <person name="Ali S.S."/>
            <person name="Shao J."/>
            <person name="Lary D.J."/>
            <person name="Kronmiller B."/>
            <person name="Shen D."/>
            <person name="Strem M.D."/>
            <person name="Amoako-Attah I."/>
            <person name="Akrofi A.Y."/>
            <person name="Begoude B.A."/>
            <person name="Ten Hoopen G.M."/>
            <person name="Coulibaly K."/>
            <person name="Kebe B.I."/>
            <person name="Melnick R.L."/>
            <person name="Guiltinan M.J."/>
            <person name="Tyler B.M."/>
            <person name="Meinhardt L.W."/>
            <person name="Bailey B.A."/>
        </authorList>
    </citation>
    <scope>NUCLEOTIDE SEQUENCE [LARGE SCALE GENOMIC DNA]</scope>
    <source>
        <strain evidence="4">sbr112.9</strain>
    </source>
</reference>
<dbReference type="EMBL" id="NCKW01003015">
    <property type="protein sequence ID" value="POM77060.1"/>
    <property type="molecule type" value="Genomic_DNA"/>
</dbReference>
<organism evidence="3 4">
    <name type="scientific">Phytophthora palmivora</name>
    <dbReference type="NCBI Taxonomy" id="4796"/>
    <lineage>
        <taxon>Eukaryota</taxon>
        <taxon>Sar</taxon>
        <taxon>Stramenopiles</taxon>
        <taxon>Oomycota</taxon>
        <taxon>Peronosporomycetes</taxon>
        <taxon>Peronosporales</taxon>
        <taxon>Peronosporaceae</taxon>
        <taxon>Phytophthora</taxon>
    </lineage>
</organism>
<feature type="compositionally biased region" description="Polar residues" evidence="1">
    <location>
        <begin position="231"/>
        <end position="247"/>
    </location>
</feature>